<dbReference type="PROSITE" id="PS51272">
    <property type="entry name" value="SLH"/>
    <property type="match status" value="1"/>
</dbReference>
<dbReference type="EMBL" id="JAJNBZ010000002">
    <property type="protein sequence ID" value="MCE5168473.1"/>
    <property type="molecule type" value="Genomic_DNA"/>
</dbReference>
<comment type="caution">
    <text evidence="2">The sequence shown here is derived from an EMBL/GenBank/DDBJ whole genome shotgun (WGS) entry which is preliminary data.</text>
</comment>
<evidence type="ECO:0000313" key="2">
    <source>
        <dbReference type="EMBL" id="MCE5168473.1"/>
    </source>
</evidence>
<dbReference type="Pfam" id="PF00395">
    <property type="entry name" value="SLH"/>
    <property type="match status" value="1"/>
</dbReference>
<evidence type="ECO:0000259" key="1">
    <source>
        <dbReference type="PROSITE" id="PS51272"/>
    </source>
</evidence>
<dbReference type="Proteomes" id="UP001199916">
    <property type="component" value="Unassembled WGS sequence"/>
</dbReference>
<evidence type="ECO:0000313" key="3">
    <source>
        <dbReference type="Proteomes" id="UP001199916"/>
    </source>
</evidence>
<feature type="domain" description="SLH" evidence="1">
    <location>
        <begin position="99"/>
        <end position="156"/>
    </location>
</feature>
<sequence length="156" mass="17040">MRLSAAGIDATYCNPCGLKVTAGGGDTQAAAHKRFANWREGITAHLDHLALYRDSTPDPRHFSYLKGTARTVEALGGKWAPSSTYGHKLVQYLKEVQAMEQPKQADYADHWAEASIRRVMDAGIMGGRNTGFAPNEPITRAEVAVVVDRVLKQMGK</sequence>
<name>A0ABS8YDF5_9BACL</name>
<proteinExistence type="predicted"/>
<gene>
    <name evidence="2" type="ORF">LQV63_03985</name>
</gene>
<organism evidence="2 3">
    <name type="scientific">Paenibacillus profundus</name>
    <dbReference type="NCBI Taxonomy" id="1173085"/>
    <lineage>
        <taxon>Bacteria</taxon>
        <taxon>Bacillati</taxon>
        <taxon>Bacillota</taxon>
        <taxon>Bacilli</taxon>
        <taxon>Bacillales</taxon>
        <taxon>Paenibacillaceae</taxon>
        <taxon>Paenibacillus</taxon>
    </lineage>
</organism>
<reference evidence="2 3" key="1">
    <citation type="submission" date="2021-11" db="EMBL/GenBank/DDBJ databases">
        <title>Draft genome sequence of Paenibacillus profundus YoMME, a new Gram-positive bacteria with exoelectrogenic properties.</title>
        <authorList>
            <person name="Hubenova Y."/>
            <person name="Hubenova E."/>
            <person name="Manasiev Y."/>
            <person name="Peykov S."/>
            <person name="Mitov M."/>
        </authorList>
    </citation>
    <scope>NUCLEOTIDE SEQUENCE [LARGE SCALE GENOMIC DNA]</scope>
    <source>
        <strain evidence="2 3">YoMME</strain>
    </source>
</reference>
<accession>A0ABS8YDF5</accession>
<keyword evidence="3" id="KW-1185">Reference proteome</keyword>
<dbReference type="InterPro" id="IPR001119">
    <property type="entry name" value="SLH_dom"/>
</dbReference>
<protein>
    <submittedName>
        <fullName evidence="2">S-layer homology domain-containing protein</fullName>
    </submittedName>
</protein>